<evidence type="ECO:0000313" key="2">
    <source>
        <dbReference type="EMBL" id="KZV37790.1"/>
    </source>
</evidence>
<dbReference type="Proteomes" id="UP000250235">
    <property type="component" value="Unassembled WGS sequence"/>
</dbReference>
<organism evidence="2 3">
    <name type="scientific">Dorcoceras hygrometricum</name>
    <dbReference type="NCBI Taxonomy" id="472368"/>
    <lineage>
        <taxon>Eukaryota</taxon>
        <taxon>Viridiplantae</taxon>
        <taxon>Streptophyta</taxon>
        <taxon>Embryophyta</taxon>
        <taxon>Tracheophyta</taxon>
        <taxon>Spermatophyta</taxon>
        <taxon>Magnoliopsida</taxon>
        <taxon>eudicotyledons</taxon>
        <taxon>Gunneridae</taxon>
        <taxon>Pentapetalae</taxon>
        <taxon>asterids</taxon>
        <taxon>lamiids</taxon>
        <taxon>Lamiales</taxon>
        <taxon>Gesneriaceae</taxon>
        <taxon>Didymocarpoideae</taxon>
        <taxon>Trichosporeae</taxon>
        <taxon>Loxocarpinae</taxon>
        <taxon>Dorcoceras</taxon>
    </lineage>
</organism>
<dbReference type="EMBL" id="KV002490">
    <property type="protein sequence ID" value="KZV37790.1"/>
    <property type="molecule type" value="Genomic_DNA"/>
</dbReference>
<proteinExistence type="predicted"/>
<reference evidence="2 3" key="1">
    <citation type="journal article" date="2015" name="Proc. Natl. Acad. Sci. U.S.A.">
        <title>The resurrection genome of Boea hygrometrica: A blueprint for survival of dehydration.</title>
        <authorList>
            <person name="Xiao L."/>
            <person name="Yang G."/>
            <person name="Zhang L."/>
            <person name="Yang X."/>
            <person name="Zhao S."/>
            <person name="Ji Z."/>
            <person name="Zhou Q."/>
            <person name="Hu M."/>
            <person name="Wang Y."/>
            <person name="Chen M."/>
            <person name="Xu Y."/>
            <person name="Jin H."/>
            <person name="Xiao X."/>
            <person name="Hu G."/>
            <person name="Bao F."/>
            <person name="Hu Y."/>
            <person name="Wan P."/>
            <person name="Li L."/>
            <person name="Deng X."/>
            <person name="Kuang T."/>
            <person name="Xiang C."/>
            <person name="Zhu J.K."/>
            <person name="Oliver M.J."/>
            <person name="He Y."/>
        </authorList>
    </citation>
    <scope>NUCLEOTIDE SEQUENCE [LARGE SCALE GENOMIC DNA]</scope>
    <source>
        <strain evidence="3">cv. XS01</strain>
    </source>
</reference>
<gene>
    <name evidence="2" type="ORF">F511_23886</name>
</gene>
<evidence type="ECO:0000313" key="3">
    <source>
        <dbReference type="Proteomes" id="UP000250235"/>
    </source>
</evidence>
<feature type="compositionally biased region" description="Basic and acidic residues" evidence="1">
    <location>
        <begin position="88"/>
        <end position="109"/>
    </location>
</feature>
<keyword evidence="3" id="KW-1185">Reference proteome</keyword>
<feature type="compositionally biased region" description="Polar residues" evidence="1">
    <location>
        <begin position="110"/>
        <end position="119"/>
    </location>
</feature>
<accession>A0A2Z7C001</accession>
<dbReference type="AlphaFoldDB" id="A0A2Z7C001"/>
<sequence>MMDISDSFRREALILYQGLLQQLYLPQQKQSEQVCSYWKLEGQNYPPPFVPKTRESQLSELFPQRHAHQEKTWLDDILDTARVPSSQEPEKFYPKEKNSPRALKRDHLPRSNQGSTCCESVTPIDAENETRPATVND</sequence>
<name>A0A2Z7C001_9LAMI</name>
<feature type="region of interest" description="Disordered" evidence="1">
    <location>
        <begin position="82"/>
        <end position="137"/>
    </location>
</feature>
<evidence type="ECO:0000256" key="1">
    <source>
        <dbReference type="SAM" id="MobiDB-lite"/>
    </source>
</evidence>
<protein>
    <submittedName>
        <fullName evidence="2">Uncharacterized protein</fullName>
    </submittedName>
</protein>